<protein>
    <submittedName>
        <fullName evidence="8">Nonstructural protein</fullName>
    </submittedName>
</protein>
<evidence type="ECO:0000256" key="6">
    <source>
        <dbReference type="SAM" id="MobiDB-lite"/>
    </source>
</evidence>
<dbReference type="Pfam" id="PF01057">
    <property type="entry name" value="Parvo_NS1"/>
    <property type="match status" value="1"/>
</dbReference>
<organism evidence="8">
    <name type="scientific">Parvoviridae sp</name>
    <dbReference type="NCBI Taxonomy" id="1940570"/>
    <lineage>
        <taxon>Viruses</taxon>
        <taxon>Monodnaviria</taxon>
        <taxon>Shotokuvirae</taxon>
        <taxon>Cossaviricota</taxon>
        <taxon>Quintoviricetes</taxon>
        <taxon>Piccovirales</taxon>
        <taxon>Parvoviridae</taxon>
    </lineage>
</organism>
<keyword evidence="3" id="KW-0235">DNA replication</keyword>
<name>A0A7D3QIY4_9VIRU</name>
<feature type="compositionally biased region" description="Low complexity" evidence="6">
    <location>
        <begin position="522"/>
        <end position="531"/>
    </location>
</feature>
<evidence type="ECO:0000256" key="1">
    <source>
        <dbReference type="ARBA" id="ARBA00004147"/>
    </source>
</evidence>
<evidence type="ECO:0000259" key="7">
    <source>
        <dbReference type="Pfam" id="PF01057"/>
    </source>
</evidence>
<feature type="compositionally biased region" description="Polar residues" evidence="6">
    <location>
        <begin position="550"/>
        <end position="572"/>
    </location>
</feature>
<dbReference type="GO" id="GO:0006260">
    <property type="term" value="P:DNA replication"/>
    <property type="evidence" value="ECO:0007669"/>
    <property type="project" value="UniProtKB-KW"/>
</dbReference>
<feature type="compositionally biased region" description="Low complexity" evidence="6">
    <location>
        <begin position="573"/>
        <end position="587"/>
    </location>
</feature>
<evidence type="ECO:0000256" key="4">
    <source>
        <dbReference type="ARBA" id="ARBA00022741"/>
    </source>
</evidence>
<evidence type="ECO:0000313" key="8">
    <source>
        <dbReference type="EMBL" id="QKE54915.1"/>
    </source>
</evidence>
<evidence type="ECO:0000256" key="3">
    <source>
        <dbReference type="ARBA" id="ARBA00022705"/>
    </source>
</evidence>
<feature type="domain" description="Parvovirus non-structural protein 1 helicase" evidence="7">
    <location>
        <begin position="283"/>
        <end position="414"/>
    </location>
</feature>
<feature type="compositionally biased region" description="Polar residues" evidence="6">
    <location>
        <begin position="603"/>
        <end position="612"/>
    </location>
</feature>
<feature type="region of interest" description="Disordered" evidence="6">
    <location>
        <begin position="522"/>
        <end position="612"/>
    </location>
</feature>
<dbReference type="GO" id="GO:0005524">
    <property type="term" value="F:ATP binding"/>
    <property type="evidence" value="ECO:0007669"/>
    <property type="project" value="UniProtKB-KW"/>
</dbReference>
<feature type="compositionally biased region" description="Basic residues" evidence="6">
    <location>
        <begin position="591"/>
        <end position="602"/>
    </location>
</feature>
<keyword evidence="4" id="KW-0547">Nucleotide-binding</keyword>
<keyword evidence="2" id="KW-1048">Host nucleus</keyword>
<dbReference type="EMBL" id="MT138270">
    <property type="protein sequence ID" value="QKE54915.1"/>
    <property type="molecule type" value="Genomic_DNA"/>
</dbReference>
<reference evidence="8" key="1">
    <citation type="submission" date="2020-01" db="EMBL/GenBank/DDBJ databases">
        <title>Viral genomes from wild and zoo birds in China.</title>
        <authorList>
            <person name="Xiao Y."/>
            <person name="Shan T."/>
            <person name="Yang S."/>
            <person name="Zhang W."/>
        </authorList>
    </citation>
    <scope>NUCLEOTIDE SEQUENCE</scope>
    <source>
        <strain evidence="8">Par083par2</strain>
    </source>
</reference>
<sequence length="676" mass="76759">MQGEVERTGDGIGYLLWMGRTGTGNDIPFEQAPTLILEKQFTTTPLPDTEKLLKLYDMKQWQCCILQLCDSNGDPFTGALCYSLFLNNLNPISSWIATAEINKEGIFHVHALLQTSQRSDSVRRTMNTVWQSLNINDAFTQRFGQDTTMDCLKLQRCYKPSSMFAYIMKKPIWVLSNTERLLQLCFDVNSWKLNARFQQNKENESPSTSPDMNTMTKEIVDIIIANNCKSFEECLRADPQTMSKYLHRPGLMSVIQNCLTFVKATGGGWSLKLFDQYEPRPDQIHKCLLFQGILPSEFDYIFFRWITKQDSKRNTIIIQGPSNTGKSAFLSGLKLCIPWGEIVNTNSFAFEGLIDSVMGCWEEPLCSSELAEKAKQVLEGMPTSIPVKFKKPHLLPRTPIFITTNHNLWRFCQQEEEMFRNRCWIFWFNYQCKDSPYFCRTCEYSCECYCCTASRSGSSPDGESSSCRVQRENEPLFTGEHGIIRTDSGRIETENVWTGSMCRAGEGISRGYDCTSGCCSSSTEECSTNTTRPAVSSSSTIERNMGCRSITGSIHTDNGNDSSESNTKQYVESNNSTRSNGSNSSGNGNRGGKHKFKRKHTRGNGTSRKQSIRSNQLGLLVCSETFEETIPIQTKQSRLDREMGTITNPMTVPSKQDWQQYLRFLTKKYGSNKENY</sequence>
<dbReference type="GO" id="GO:0019079">
    <property type="term" value="P:viral genome replication"/>
    <property type="evidence" value="ECO:0007669"/>
    <property type="project" value="InterPro"/>
</dbReference>
<accession>A0A7D3QIY4</accession>
<dbReference type="SUPFAM" id="SSF52540">
    <property type="entry name" value="P-loop containing nucleoside triphosphate hydrolases"/>
    <property type="match status" value="1"/>
</dbReference>
<comment type="subcellular location">
    <subcellularLocation>
        <location evidence="1">Host nucleus</location>
    </subcellularLocation>
</comment>
<dbReference type="InterPro" id="IPR027417">
    <property type="entry name" value="P-loop_NTPase"/>
</dbReference>
<proteinExistence type="predicted"/>
<keyword evidence="5" id="KW-0067">ATP-binding</keyword>
<evidence type="ECO:0000256" key="5">
    <source>
        <dbReference type="ARBA" id="ARBA00022840"/>
    </source>
</evidence>
<dbReference type="InterPro" id="IPR001257">
    <property type="entry name" value="Parvovirus_NS1_helicase"/>
</dbReference>
<evidence type="ECO:0000256" key="2">
    <source>
        <dbReference type="ARBA" id="ARBA00022562"/>
    </source>
</evidence>
<dbReference type="Gene3D" id="3.40.50.300">
    <property type="entry name" value="P-loop containing nucleotide triphosphate hydrolases"/>
    <property type="match status" value="1"/>
</dbReference>
<feature type="compositionally biased region" description="Polar residues" evidence="6">
    <location>
        <begin position="532"/>
        <end position="542"/>
    </location>
</feature>
<dbReference type="GO" id="GO:0042025">
    <property type="term" value="C:host cell nucleus"/>
    <property type="evidence" value="ECO:0007669"/>
    <property type="project" value="UniProtKB-SubCell"/>
</dbReference>